<dbReference type="Proteomes" id="UP000006055">
    <property type="component" value="Chromosome"/>
</dbReference>
<evidence type="ECO:0000259" key="1">
    <source>
        <dbReference type="Pfam" id="PF09825"/>
    </source>
</evidence>
<dbReference type="InterPro" id="IPR019197">
    <property type="entry name" value="Biotin-prot_ligase_N"/>
</dbReference>
<dbReference type="EMBL" id="CP003360">
    <property type="protein sequence ID" value="AFM27940.1"/>
    <property type="molecule type" value="Genomic_DNA"/>
</dbReference>
<proteinExistence type="predicted"/>
<dbReference type="eggNOG" id="COG4285">
    <property type="taxonomic scope" value="Bacteria"/>
</dbReference>
<name>I4CEE9_DESTA</name>
<dbReference type="RefSeq" id="WP_014813039.1">
    <property type="nucleotide sequence ID" value="NC_018025.1"/>
</dbReference>
<dbReference type="InterPro" id="IPR029062">
    <property type="entry name" value="Class_I_gatase-like"/>
</dbReference>
<feature type="domain" description="Biotin-protein ligase N-terminal" evidence="1">
    <location>
        <begin position="44"/>
        <end position="129"/>
    </location>
</feature>
<dbReference type="SUPFAM" id="SSF52317">
    <property type="entry name" value="Class I glutamine amidotransferase-like"/>
    <property type="match status" value="1"/>
</dbReference>
<evidence type="ECO:0000313" key="2">
    <source>
        <dbReference type="EMBL" id="AFM27940.1"/>
    </source>
</evidence>
<gene>
    <name evidence="2" type="ordered locus">Desti_5352</name>
</gene>
<dbReference type="AlphaFoldDB" id="I4CEE9"/>
<accession>I4CEE9</accession>
<dbReference type="OrthoDB" id="20888at2"/>
<keyword evidence="2" id="KW-0436">Ligase</keyword>
<dbReference type="KEGG" id="dti:Desti_5352"/>
<dbReference type="GO" id="GO:0016874">
    <property type="term" value="F:ligase activity"/>
    <property type="evidence" value="ECO:0007669"/>
    <property type="project" value="UniProtKB-KW"/>
</dbReference>
<protein>
    <submittedName>
        <fullName evidence="2">Biotin-protein ligase, N terminal</fullName>
    </submittedName>
</protein>
<sequence>MNLYHSYASINQKLARGIQLRYGEEEASVLPRASRQLRIPRIGVYAGTGTSHSWLWFVELFDRMSFHEVVFMTEDMVRDGVLEHLDVFAMSGGDTIRIAEELGQEGGRAIEAFIRGGGLYIGSCAGAYLPLKSSKQHLDRFNFVDIKIANLSKTRPEAKRMGRKASTSYGCDFVYHPVREDIRLRMTGKEPFIGFDTFLAPLYGGPSMVTSGDSEVLAYYDGFTEKTLFLVDESLAEETLLGKVAAARTAMGDGHLYLFGPHFEHPFFPIANHMVAAAIFWDMKKGRTGRSYSGSEFILEGPTKQKLVRDIKREISNSRIVAVGLEGAPVQWLIGCKIYEPEKIRVFLEAIWKRIKTLERSRRICAQPEACEVVVATASRVTHLLRQMKSRIDDYSDTQDLAGDLFDSLRRLTMVFLQIYFDSFWTQLDS</sequence>
<organism evidence="2 3">
    <name type="scientific">Desulfomonile tiedjei (strain ATCC 49306 / DSM 6799 / DCB-1)</name>
    <dbReference type="NCBI Taxonomy" id="706587"/>
    <lineage>
        <taxon>Bacteria</taxon>
        <taxon>Pseudomonadati</taxon>
        <taxon>Thermodesulfobacteriota</taxon>
        <taxon>Desulfomonilia</taxon>
        <taxon>Desulfomonilales</taxon>
        <taxon>Desulfomonilaceae</taxon>
        <taxon>Desulfomonile</taxon>
    </lineage>
</organism>
<dbReference type="Gene3D" id="3.40.50.880">
    <property type="match status" value="1"/>
</dbReference>
<keyword evidence="3" id="KW-1185">Reference proteome</keyword>
<evidence type="ECO:0000313" key="3">
    <source>
        <dbReference type="Proteomes" id="UP000006055"/>
    </source>
</evidence>
<dbReference type="Pfam" id="PF09825">
    <property type="entry name" value="BPL_N"/>
    <property type="match status" value="1"/>
</dbReference>
<dbReference type="STRING" id="706587.Desti_5352"/>
<reference evidence="3" key="1">
    <citation type="submission" date="2012-06" db="EMBL/GenBank/DDBJ databases">
        <title>Complete sequence of chromosome of Desulfomonile tiedjei DSM 6799.</title>
        <authorList>
            <person name="Lucas S."/>
            <person name="Copeland A."/>
            <person name="Lapidus A."/>
            <person name="Glavina del Rio T."/>
            <person name="Dalin E."/>
            <person name="Tice H."/>
            <person name="Bruce D."/>
            <person name="Goodwin L."/>
            <person name="Pitluck S."/>
            <person name="Peters L."/>
            <person name="Ovchinnikova G."/>
            <person name="Zeytun A."/>
            <person name="Lu M."/>
            <person name="Kyrpides N."/>
            <person name="Mavromatis K."/>
            <person name="Ivanova N."/>
            <person name="Brettin T."/>
            <person name="Detter J.C."/>
            <person name="Han C."/>
            <person name="Larimer F."/>
            <person name="Land M."/>
            <person name="Hauser L."/>
            <person name="Markowitz V."/>
            <person name="Cheng J.-F."/>
            <person name="Hugenholtz P."/>
            <person name="Woyke T."/>
            <person name="Wu D."/>
            <person name="Spring S."/>
            <person name="Schroeder M."/>
            <person name="Brambilla E."/>
            <person name="Klenk H.-P."/>
            <person name="Eisen J.A."/>
        </authorList>
    </citation>
    <scope>NUCLEOTIDE SEQUENCE [LARGE SCALE GENOMIC DNA]</scope>
    <source>
        <strain evidence="3">ATCC 49306 / DSM 6799 / DCB-1</strain>
    </source>
</reference>
<dbReference type="HOGENOM" id="CLU_637322_0_0_7"/>